<reference evidence="2" key="1">
    <citation type="journal article" date="2021" name="PeerJ">
        <title>Extensive microbial diversity within the chicken gut microbiome revealed by metagenomics and culture.</title>
        <authorList>
            <person name="Gilroy R."/>
            <person name="Ravi A."/>
            <person name="Getino M."/>
            <person name="Pursley I."/>
            <person name="Horton D.L."/>
            <person name="Alikhan N.F."/>
            <person name="Baker D."/>
            <person name="Gharbi K."/>
            <person name="Hall N."/>
            <person name="Watson M."/>
            <person name="Adriaenssens E.M."/>
            <person name="Foster-Nyarko E."/>
            <person name="Jarju S."/>
            <person name="Secka A."/>
            <person name="Antonio M."/>
            <person name="Oren A."/>
            <person name="Chaudhuri R.R."/>
            <person name="La Ragione R."/>
            <person name="Hildebrand F."/>
            <person name="Pallen M.J."/>
        </authorList>
    </citation>
    <scope>NUCLEOTIDE SEQUENCE</scope>
    <source>
        <strain evidence="2">CHK179-28034</strain>
    </source>
</reference>
<dbReference type="EMBL" id="DXBR01000023">
    <property type="protein sequence ID" value="HIZ38685.1"/>
    <property type="molecule type" value="Genomic_DNA"/>
</dbReference>
<keyword evidence="1" id="KW-0812">Transmembrane</keyword>
<organism evidence="2 3">
    <name type="scientific">Candidatus Anaerobutyricum stercoris</name>
    <dbReference type="NCBI Taxonomy" id="2838457"/>
    <lineage>
        <taxon>Bacteria</taxon>
        <taxon>Bacillati</taxon>
        <taxon>Bacillota</taxon>
        <taxon>Clostridia</taxon>
        <taxon>Lachnospirales</taxon>
        <taxon>Lachnospiraceae</taxon>
        <taxon>Anaerobutyricum</taxon>
    </lineage>
</organism>
<reference evidence="2" key="2">
    <citation type="submission" date="2021-04" db="EMBL/GenBank/DDBJ databases">
        <authorList>
            <person name="Gilroy R."/>
        </authorList>
    </citation>
    <scope>NUCLEOTIDE SEQUENCE</scope>
    <source>
        <strain evidence="2">CHK179-28034</strain>
    </source>
</reference>
<evidence type="ECO:0000313" key="2">
    <source>
        <dbReference type="EMBL" id="HIZ38685.1"/>
    </source>
</evidence>
<keyword evidence="1" id="KW-1133">Transmembrane helix</keyword>
<comment type="caution">
    <text evidence="2">The sequence shown here is derived from an EMBL/GenBank/DDBJ whole genome shotgun (WGS) entry which is preliminary data.</text>
</comment>
<feature type="transmembrane region" description="Helical" evidence="1">
    <location>
        <begin position="21"/>
        <end position="37"/>
    </location>
</feature>
<dbReference type="Proteomes" id="UP000824049">
    <property type="component" value="Unassembled WGS sequence"/>
</dbReference>
<sequence>MMDKRTDKNMEAINMQKGEKIFQMITLIVLPLFWIGYGRALYIGNQNNISSYSLLILTFYLLNCKMLFAGEKMHNRVLDILAKLDGFLFLVWAVVTILSLIVK</sequence>
<feature type="transmembrane region" description="Helical" evidence="1">
    <location>
        <begin position="80"/>
        <end position="102"/>
    </location>
</feature>
<evidence type="ECO:0000313" key="3">
    <source>
        <dbReference type="Proteomes" id="UP000824049"/>
    </source>
</evidence>
<feature type="transmembrane region" description="Helical" evidence="1">
    <location>
        <begin position="49"/>
        <end position="68"/>
    </location>
</feature>
<name>A0A9D2EJT7_9FIRM</name>
<proteinExistence type="predicted"/>
<gene>
    <name evidence="2" type="ORF">H9968_01990</name>
</gene>
<accession>A0A9D2EJT7</accession>
<protein>
    <submittedName>
        <fullName evidence="2">Uncharacterized protein</fullName>
    </submittedName>
</protein>
<keyword evidence="1" id="KW-0472">Membrane</keyword>
<dbReference type="AlphaFoldDB" id="A0A9D2EJT7"/>
<evidence type="ECO:0000256" key="1">
    <source>
        <dbReference type="SAM" id="Phobius"/>
    </source>
</evidence>